<organism evidence="1 2">
    <name type="scientific">Funneliformis caledonium</name>
    <dbReference type="NCBI Taxonomy" id="1117310"/>
    <lineage>
        <taxon>Eukaryota</taxon>
        <taxon>Fungi</taxon>
        <taxon>Fungi incertae sedis</taxon>
        <taxon>Mucoromycota</taxon>
        <taxon>Glomeromycotina</taxon>
        <taxon>Glomeromycetes</taxon>
        <taxon>Glomerales</taxon>
        <taxon>Glomeraceae</taxon>
        <taxon>Funneliformis</taxon>
    </lineage>
</organism>
<name>A0A9N9CPT9_9GLOM</name>
<reference evidence="1" key="1">
    <citation type="submission" date="2021-06" db="EMBL/GenBank/DDBJ databases">
        <authorList>
            <person name="Kallberg Y."/>
            <person name="Tangrot J."/>
            <person name="Rosling A."/>
        </authorList>
    </citation>
    <scope>NUCLEOTIDE SEQUENCE</scope>
    <source>
        <strain evidence="1">UK204</strain>
    </source>
</reference>
<accession>A0A9N9CPT9</accession>
<comment type="caution">
    <text evidence="1">The sequence shown here is derived from an EMBL/GenBank/DDBJ whole genome shotgun (WGS) entry which is preliminary data.</text>
</comment>
<sequence length="272" mass="31690">MLSTSATAMNFYKVTPVKEWTCNNVMNYYCEELNILKKANILDDIKKNLQKVAKVNSGFDATCRIKVQELIDNWKILFAKDWVTLVKKIHRSSRINKKIEFVDDSQKRSLDNYEQMDEEALAKKAKLDVEAEDTNPNANLVCDKNRFRLLILQHTSLSNSNQTSHETNNLVEEKNTEEFIEMKQKDFRDCGLEMRPTMRLADLSKELNDQNKDSKLNRDLCKLLNGRNKSICAKFQNIKGDIEKIRHQIEKIDNTVKSLEQRNDIEGSEFGY</sequence>
<proteinExistence type="predicted"/>
<evidence type="ECO:0000313" key="2">
    <source>
        <dbReference type="Proteomes" id="UP000789570"/>
    </source>
</evidence>
<protein>
    <submittedName>
        <fullName evidence="1">13479_t:CDS:1</fullName>
    </submittedName>
</protein>
<gene>
    <name evidence="1" type="ORF">FCALED_LOCUS9083</name>
</gene>
<dbReference type="EMBL" id="CAJVPQ010002875">
    <property type="protein sequence ID" value="CAG8611272.1"/>
    <property type="molecule type" value="Genomic_DNA"/>
</dbReference>
<evidence type="ECO:0000313" key="1">
    <source>
        <dbReference type="EMBL" id="CAG8611272.1"/>
    </source>
</evidence>
<dbReference type="OrthoDB" id="2434317at2759"/>
<dbReference type="AlphaFoldDB" id="A0A9N9CPT9"/>
<keyword evidence="2" id="KW-1185">Reference proteome</keyword>
<dbReference type="Proteomes" id="UP000789570">
    <property type="component" value="Unassembled WGS sequence"/>
</dbReference>